<dbReference type="GO" id="GO:0000271">
    <property type="term" value="P:polysaccharide biosynthetic process"/>
    <property type="evidence" value="ECO:0007669"/>
    <property type="project" value="UniProtKB-KW"/>
</dbReference>
<dbReference type="GO" id="GO:0016772">
    <property type="term" value="F:transferase activity, transferring phosphorus-containing groups"/>
    <property type="evidence" value="ECO:0007669"/>
    <property type="project" value="InterPro"/>
</dbReference>
<feature type="domain" description="Stealth protein CR1 conserved region 1" evidence="5">
    <location>
        <begin position="4"/>
        <end position="31"/>
    </location>
</feature>
<feature type="domain" description="Stealth protein CR2 conserved region 2" evidence="4">
    <location>
        <begin position="43"/>
        <end position="148"/>
    </location>
</feature>
<evidence type="ECO:0000259" key="5">
    <source>
        <dbReference type="Pfam" id="PF17101"/>
    </source>
</evidence>
<comment type="similarity">
    <text evidence="1">Belongs to the stealth family.</text>
</comment>
<name>A0A921KAD1_9BIFI</name>
<reference evidence="6" key="2">
    <citation type="submission" date="2021-09" db="EMBL/GenBank/DDBJ databases">
        <authorList>
            <person name="Gilroy R."/>
        </authorList>
    </citation>
    <scope>NUCLEOTIDE SEQUENCE</scope>
    <source>
        <strain evidence="6">578</strain>
    </source>
</reference>
<dbReference type="PANTHER" id="PTHR24045:SF0">
    <property type="entry name" value="N-ACETYLGLUCOSAMINE-1-PHOSPHOTRANSFERASE SUBUNITS ALPHA_BETA"/>
    <property type="match status" value="1"/>
</dbReference>
<organism evidence="6 7">
    <name type="scientific">Aeriscardovia aeriphila</name>
    <dbReference type="NCBI Taxonomy" id="218139"/>
    <lineage>
        <taxon>Bacteria</taxon>
        <taxon>Bacillati</taxon>
        <taxon>Actinomycetota</taxon>
        <taxon>Actinomycetes</taxon>
        <taxon>Bifidobacteriales</taxon>
        <taxon>Bifidobacteriaceae</taxon>
        <taxon>Aeriscardovia</taxon>
    </lineage>
</organism>
<accession>A0A921KAD1</accession>
<proteinExistence type="inferred from homology"/>
<reference evidence="6" key="1">
    <citation type="journal article" date="2021" name="PeerJ">
        <title>Extensive microbial diversity within the chicken gut microbiome revealed by metagenomics and culture.</title>
        <authorList>
            <person name="Gilroy R."/>
            <person name="Ravi A."/>
            <person name="Getino M."/>
            <person name="Pursley I."/>
            <person name="Horton D.L."/>
            <person name="Alikhan N.F."/>
            <person name="Baker D."/>
            <person name="Gharbi K."/>
            <person name="Hall N."/>
            <person name="Watson M."/>
            <person name="Adriaenssens E.M."/>
            <person name="Foster-Nyarko E."/>
            <person name="Jarju S."/>
            <person name="Secka A."/>
            <person name="Antonio M."/>
            <person name="Oren A."/>
            <person name="Chaudhuri R.R."/>
            <person name="La Ragione R."/>
            <person name="Hildebrand F."/>
            <person name="Pallen M.J."/>
        </authorList>
    </citation>
    <scope>NUCLEOTIDE SEQUENCE</scope>
    <source>
        <strain evidence="6">578</strain>
    </source>
</reference>
<dbReference type="Proteomes" id="UP000715651">
    <property type="component" value="Unassembled WGS sequence"/>
</dbReference>
<dbReference type="InterPro" id="IPR031358">
    <property type="entry name" value="Stealth_CR1"/>
</dbReference>
<sequence>MVNFPIDIVIPWVDGSDPQWVARKKAVQEKLGKSISGDASETRYRDWGLLRFVFRGIEQNAPWVHKIYFITDHQIPDWLDTSHPKLQLVSHEDYIPQQYLPTFSANTIELNLHRIEGLSEHFIYMNDDMFFTNPVKPEDFFTKKGLPKTTAIVTPWKVTIGDYFFVPLIDAAVISRNFDFHHTVATHVGKWINYRYGINVFRTLLSLPYPYFVGFMEDHLPNAFLKSTFEEVWDREGEILDQTCRHQFRENTDVNQYLMREWQVATGQFAPCSWKRGYAFQLRADWRQELVRCRQYIKSGKGKLICLNDSDKIDDLDEANVLSRKTLQSIFSSKCEFEREQI</sequence>
<dbReference type="InterPro" id="IPR021520">
    <property type="entry name" value="Stealth_CR2"/>
</dbReference>
<dbReference type="Pfam" id="PF17101">
    <property type="entry name" value="Stealth_CR1"/>
    <property type="match status" value="1"/>
</dbReference>
<keyword evidence="3" id="KW-0270">Exopolysaccharide synthesis</keyword>
<dbReference type="PANTHER" id="PTHR24045">
    <property type="match status" value="1"/>
</dbReference>
<keyword evidence="2" id="KW-0808">Transferase</keyword>
<evidence type="ECO:0000256" key="1">
    <source>
        <dbReference type="ARBA" id="ARBA00007583"/>
    </source>
</evidence>
<dbReference type="EMBL" id="DYWK01000002">
    <property type="protein sequence ID" value="HJF17752.1"/>
    <property type="molecule type" value="Genomic_DNA"/>
</dbReference>
<evidence type="ECO:0000259" key="4">
    <source>
        <dbReference type="Pfam" id="PF11380"/>
    </source>
</evidence>
<protein>
    <submittedName>
        <fullName evidence="6">Stealth CR1 domain-containing protein</fullName>
    </submittedName>
</protein>
<dbReference type="InterPro" id="IPR047141">
    <property type="entry name" value="Stealth"/>
</dbReference>
<gene>
    <name evidence="6" type="ORF">K8U78_01050</name>
</gene>
<evidence type="ECO:0000313" key="7">
    <source>
        <dbReference type="Proteomes" id="UP000715651"/>
    </source>
</evidence>
<evidence type="ECO:0000256" key="2">
    <source>
        <dbReference type="ARBA" id="ARBA00022679"/>
    </source>
</evidence>
<evidence type="ECO:0000256" key="3">
    <source>
        <dbReference type="ARBA" id="ARBA00023169"/>
    </source>
</evidence>
<evidence type="ECO:0000313" key="6">
    <source>
        <dbReference type="EMBL" id="HJF17752.1"/>
    </source>
</evidence>
<dbReference type="AlphaFoldDB" id="A0A921KAD1"/>
<comment type="caution">
    <text evidence="6">The sequence shown here is derived from an EMBL/GenBank/DDBJ whole genome shotgun (WGS) entry which is preliminary data.</text>
</comment>
<dbReference type="Pfam" id="PF11380">
    <property type="entry name" value="Stealth_CR2"/>
    <property type="match status" value="1"/>
</dbReference>